<keyword evidence="3" id="KW-1185">Reference proteome</keyword>
<evidence type="ECO:0000256" key="1">
    <source>
        <dbReference type="SAM" id="MobiDB-lite"/>
    </source>
</evidence>
<dbReference type="GeneID" id="77806578"/>
<protein>
    <submittedName>
        <fullName evidence="2">Uncharacterized protein</fullName>
    </submittedName>
</protein>
<proteinExistence type="predicted"/>
<evidence type="ECO:0000313" key="3">
    <source>
        <dbReference type="Proteomes" id="UP001164743"/>
    </source>
</evidence>
<evidence type="ECO:0000313" key="2">
    <source>
        <dbReference type="EMBL" id="WAQ81295.1"/>
    </source>
</evidence>
<sequence>MADLISLIQQLSRRHNGGDLDSRRSPGQMCCVCDSQPRYRAADGAEQVLHKNNAMVKQLLLCLECKDYHQLLRLYLLHAFLSSLNFSAWVHRQLLLSKRAVRNHFLSTHSSAAASCPPLFSNPSCLSSSSQQHQQHDINLPAAATAGPLSHTFVPHNPLDQLFKNSSPSAAMFIMGAPSLRSKNNNSDEGSGAMSSAPSALSLPPPHKPLLLSRIESRTKKMSMGRGLMPGLGFDEVRKSRTIISAPCIRRTVPTMLQEQHHQQSPALPPPILTPHC</sequence>
<dbReference type="EMBL" id="CP110421">
    <property type="protein sequence ID" value="WAQ81295.1"/>
    <property type="molecule type" value="Genomic_DNA"/>
</dbReference>
<accession>A0ABY7C7Z7</accession>
<dbReference type="Proteomes" id="UP001164743">
    <property type="component" value="Chromosome 1A"/>
</dbReference>
<feature type="region of interest" description="Disordered" evidence="1">
    <location>
        <begin position="181"/>
        <end position="207"/>
    </location>
</feature>
<feature type="compositionally biased region" description="Pro residues" evidence="1">
    <location>
        <begin position="267"/>
        <end position="277"/>
    </location>
</feature>
<organism evidence="2 3">
    <name type="scientific">Puccinia triticina</name>
    <dbReference type="NCBI Taxonomy" id="208348"/>
    <lineage>
        <taxon>Eukaryota</taxon>
        <taxon>Fungi</taxon>
        <taxon>Dikarya</taxon>
        <taxon>Basidiomycota</taxon>
        <taxon>Pucciniomycotina</taxon>
        <taxon>Pucciniomycetes</taxon>
        <taxon>Pucciniales</taxon>
        <taxon>Pucciniaceae</taxon>
        <taxon>Puccinia</taxon>
    </lineage>
</organism>
<feature type="region of interest" description="Disordered" evidence="1">
    <location>
        <begin position="257"/>
        <end position="277"/>
    </location>
</feature>
<gene>
    <name evidence="2" type="ORF">PtA15_1A635</name>
</gene>
<dbReference type="RefSeq" id="XP_053016850.1">
    <property type="nucleotide sequence ID" value="XM_053165683.1"/>
</dbReference>
<name>A0ABY7C7Z7_9BASI</name>
<reference evidence="2" key="1">
    <citation type="submission" date="2022-10" db="EMBL/GenBank/DDBJ databases">
        <title>Puccinia triticina Genome sequencing and assembly.</title>
        <authorList>
            <person name="Li C."/>
        </authorList>
    </citation>
    <scope>NUCLEOTIDE SEQUENCE</scope>
    <source>
        <strain evidence="2">Pt15</strain>
    </source>
</reference>
<feature type="compositionally biased region" description="Polar residues" evidence="1">
    <location>
        <begin position="257"/>
        <end position="266"/>
    </location>
</feature>